<accession>A0A397UVE4</accession>
<comment type="caution">
    <text evidence="4">The sequence shown here is derived from an EMBL/GenBank/DDBJ whole genome shotgun (WGS) entry which is preliminary data.</text>
</comment>
<dbReference type="OrthoDB" id="60033at2759"/>
<dbReference type="PANTHER" id="PTHR43547:SF2">
    <property type="entry name" value="HYBRID SIGNAL TRANSDUCTION HISTIDINE KINASE C"/>
    <property type="match status" value="1"/>
</dbReference>
<sequence>MSLKEKKRMKYREFFNKNPYINIESVPSKCVSDLYLSWFRFEWIQQITTEYPLVLGKTIKEAWPSQCDFVSSLCESVRTKRKGWYKSDEYIETIRNGYREEVYFDYTYSPIFKSDGTVCGIINISQETTQRVLNDRRLKTITEIGYRISEVTSLESACYMMTKVLSDNNADIPYSLIYFIEQELNDSSKSLIARLITTTFDDSNKKGRHIPDYFPETHEIIDLAKDADKSYDTYIVLKRMSATYSFLKCKSWPMHLAIKKGHVKVLLKDKSQAVLLSTKISLCEGKVLFAVLICGVNRCRVLDEKYMEYFQLVINQMNKYLLYGASMEEEKKRTKILADLNRQKVTFFQGISHELKTPLTLMLSPLDDVINVCSQETQIMSHLQIVRRNARRLLKLINVLLQFSNIETDQLEAHYCETNIAKFTQELALEFEYVAKKLGLDYVIDIPYPDEFNQALNYKIYLDHDMYETIVFNLCKLECTKAYLECTHNHSIIYRLQRREKDNSPRKFVQPQFIGAYPDQRIVEQVLPEEEINLRKENFEEINLVGILEELEGIQEEANYQADEPEGEVLLEPKSETTIEELEPERNMAEDALTAAAETMTTLTNALGQGGEKSLLKIDFYRGDGTQNPVTWLEELERAAKANHWSPARQLKLALDPTGAFPEAVIIQFFIQGLQPEYAMNVQAAKPAELDDTITEARKWETAIEHLTEQIAKFSINLAEKQAAPSTPTQENLELELEDSTIDPLLESIEENTVISSEPENNNQKEPERTTLNKLIDDLTKTRNWTYFQRDPLTGNTDPEKLQDILTRLRIESREKYREPQKYANQIFQLLQLCELSIFYSTTDITYTNLEEISEEKFSTLMDELYGVFALKMTLRH</sequence>
<evidence type="ECO:0000259" key="3">
    <source>
        <dbReference type="SMART" id="SM00388"/>
    </source>
</evidence>
<protein>
    <recommendedName>
        <fullName evidence="3">Signal transduction histidine kinase dimerisation/phosphoacceptor domain-containing protein</fullName>
    </recommendedName>
</protein>
<dbReference type="Proteomes" id="UP000266673">
    <property type="component" value="Unassembled WGS sequence"/>
</dbReference>
<dbReference type="Pfam" id="PF00512">
    <property type="entry name" value="HisKA"/>
    <property type="match status" value="1"/>
</dbReference>
<dbReference type="InterPro" id="IPR003661">
    <property type="entry name" value="HisK_dim/P_dom"/>
</dbReference>
<keyword evidence="5" id="KW-1185">Reference proteome</keyword>
<dbReference type="STRING" id="44941.A0A397UVE4"/>
<dbReference type="InterPro" id="IPR036097">
    <property type="entry name" value="HisK_dim/P_sf"/>
</dbReference>
<gene>
    <name evidence="4" type="ORF">C2G38_2195754</name>
</gene>
<dbReference type="GO" id="GO:0000155">
    <property type="term" value="F:phosphorelay sensor kinase activity"/>
    <property type="evidence" value="ECO:0007669"/>
    <property type="project" value="InterPro"/>
</dbReference>
<feature type="coiled-coil region" evidence="2">
    <location>
        <begin position="690"/>
        <end position="724"/>
    </location>
</feature>
<evidence type="ECO:0000256" key="2">
    <source>
        <dbReference type="SAM" id="Coils"/>
    </source>
</evidence>
<feature type="domain" description="Signal transduction histidine kinase dimerisation/phosphoacceptor" evidence="3">
    <location>
        <begin position="343"/>
        <end position="409"/>
    </location>
</feature>
<dbReference type="AlphaFoldDB" id="A0A397UVE4"/>
<keyword evidence="1" id="KW-0597">Phosphoprotein</keyword>
<dbReference type="SMART" id="SM00388">
    <property type="entry name" value="HisKA"/>
    <property type="match status" value="1"/>
</dbReference>
<dbReference type="EMBL" id="QKWP01000852">
    <property type="protein sequence ID" value="RIB14214.1"/>
    <property type="molecule type" value="Genomic_DNA"/>
</dbReference>
<dbReference type="PANTHER" id="PTHR43547">
    <property type="entry name" value="TWO-COMPONENT HISTIDINE KINASE"/>
    <property type="match status" value="1"/>
</dbReference>
<reference evidence="4 5" key="1">
    <citation type="submission" date="2018-06" db="EMBL/GenBank/DDBJ databases">
        <title>Comparative genomics reveals the genomic features of Rhizophagus irregularis, R. cerebriforme, R. diaphanum and Gigaspora rosea, and their symbiotic lifestyle signature.</title>
        <authorList>
            <person name="Morin E."/>
            <person name="San Clemente H."/>
            <person name="Chen E.C.H."/>
            <person name="De La Providencia I."/>
            <person name="Hainaut M."/>
            <person name="Kuo A."/>
            <person name="Kohler A."/>
            <person name="Murat C."/>
            <person name="Tang N."/>
            <person name="Roy S."/>
            <person name="Loubradou J."/>
            <person name="Henrissat B."/>
            <person name="Grigoriev I.V."/>
            <person name="Corradi N."/>
            <person name="Roux C."/>
            <person name="Martin F.M."/>
        </authorList>
    </citation>
    <scope>NUCLEOTIDE SEQUENCE [LARGE SCALE GENOMIC DNA]</scope>
    <source>
        <strain evidence="4 5">DAOM 194757</strain>
    </source>
</reference>
<organism evidence="4 5">
    <name type="scientific">Gigaspora rosea</name>
    <dbReference type="NCBI Taxonomy" id="44941"/>
    <lineage>
        <taxon>Eukaryota</taxon>
        <taxon>Fungi</taxon>
        <taxon>Fungi incertae sedis</taxon>
        <taxon>Mucoromycota</taxon>
        <taxon>Glomeromycotina</taxon>
        <taxon>Glomeromycetes</taxon>
        <taxon>Diversisporales</taxon>
        <taxon>Gigasporaceae</taxon>
        <taxon>Gigaspora</taxon>
    </lineage>
</organism>
<dbReference type="Gene3D" id="3.30.450.20">
    <property type="entry name" value="PAS domain"/>
    <property type="match status" value="1"/>
</dbReference>
<dbReference type="SUPFAM" id="SSF47384">
    <property type="entry name" value="Homodimeric domain of signal transducing histidine kinase"/>
    <property type="match status" value="1"/>
</dbReference>
<dbReference type="CDD" id="cd00082">
    <property type="entry name" value="HisKA"/>
    <property type="match status" value="1"/>
</dbReference>
<keyword evidence="2" id="KW-0175">Coiled coil</keyword>
<dbReference type="Gene3D" id="1.10.287.130">
    <property type="match status" value="1"/>
</dbReference>
<proteinExistence type="predicted"/>
<evidence type="ECO:0000313" key="4">
    <source>
        <dbReference type="EMBL" id="RIB14214.1"/>
    </source>
</evidence>
<evidence type="ECO:0000256" key="1">
    <source>
        <dbReference type="ARBA" id="ARBA00022553"/>
    </source>
</evidence>
<name>A0A397UVE4_9GLOM</name>
<evidence type="ECO:0000313" key="5">
    <source>
        <dbReference type="Proteomes" id="UP000266673"/>
    </source>
</evidence>